<dbReference type="InterPro" id="IPR036388">
    <property type="entry name" value="WH-like_DNA-bd_sf"/>
</dbReference>
<dbReference type="Pfam" id="PF00392">
    <property type="entry name" value="GntR"/>
    <property type="match status" value="1"/>
</dbReference>
<evidence type="ECO:0000313" key="6">
    <source>
        <dbReference type="Proteomes" id="UP000198901"/>
    </source>
</evidence>
<keyword evidence="1" id="KW-0805">Transcription regulation</keyword>
<feature type="domain" description="HTH gntR-type" evidence="4">
    <location>
        <begin position="5"/>
        <end position="73"/>
    </location>
</feature>
<dbReference type="Proteomes" id="UP000198901">
    <property type="component" value="Unassembled WGS sequence"/>
</dbReference>
<dbReference type="SUPFAM" id="SSF48008">
    <property type="entry name" value="GntR ligand-binding domain-like"/>
    <property type="match status" value="1"/>
</dbReference>
<keyword evidence="3" id="KW-0804">Transcription</keyword>
<evidence type="ECO:0000313" key="5">
    <source>
        <dbReference type="EMBL" id="SDL22350.1"/>
    </source>
</evidence>
<evidence type="ECO:0000256" key="3">
    <source>
        <dbReference type="ARBA" id="ARBA00023163"/>
    </source>
</evidence>
<dbReference type="InterPro" id="IPR008920">
    <property type="entry name" value="TF_FadR/GntR_C"/>
</dbReference>
<keyword evidence="2" id="KW-0238">DNA-binding</keyword>
<proteinExistence type="predicted"/>
<dbReference type="Pfam" id="PF07729">
    <property type="entry name" value="FCD"/>
    <property type="match status" value="1"/>
</dbReference>
<dbReference type="EMBL" id="FNGS01000001">
    <property type="protein sequence ID" value="SDL22350.1"/>
    <property type="molecule type" value="Genomic_DNA"/>
</dbReference>
<dbReference type="GO" id="GO:0003677">
    <property type="term" value="F:DNA binding"/>
    <property type="evidence" value="ECO:0007669"/>
    <property type="project" value="UniProtKB-KW"/>
</dbReference>
<accession>A0A1G9IAS5</accession>
<dbReference type="GO" id="GO:0003700">
    <property type="term" value="F:DNA-binding transcription factor activity"/>
    <property type="evidence" value="ECO:0007669"/>
    <property type="project" value="InterPro"/>
</dbReference>
<dbReference type="SMART" id="SM00895">
    <property type="entry name" value="FCD"/>
    <property type="match status" value="1"/>
</dbReference>
<dbReference type="Gene3D" id="1.20.120.530">
    <property type="entry name" value="GntR ligand-binding domain-like"/>
    <property type="match status" value="1"/>
</dbReference>
<keyword evidence="6" id="KW-1185">Reference proteome</keyword>
<dbReference type="OrthoDB" id="9799482at2"/>
<evidence type="ECO:0000259" key="4">
    <source>
        <dbReference type="PROSITE" id="PS50949"/>
    </source>
</evidence>
<name>A0A1G9IAS5_9BACT</name>
<dbReference type="InterPro" id="IPR036390">
    <property type="entry name" value="WH_DNA-bd_sf"/>
</dbReference>
<protein>
    <submittedName>
        <fullName evidence="5">Transcriptional regulator, GntR family</fullName>
    </submittedName>
</protein>
<dbReference type="SMART" id="SM00345">
    <property type="entry name" value="HTH_GNTR"/>
    <property type="match status" value="1"/>
</dbReference>
<dbReference type="RefSeq" id="WP_093197032.1">
    <property type="nucleotide sequence ID" value="NZ_FNGS01000001.1"/>
</dbReference>
<gene>
    <name evidence="5" type="ORF">SAMN04488090_0403</name>
</gene>
<dbReference type="InterPro" id="IPR000524">
    <property type="entry name" value="Tscrpt_reg_HTH_GntR"/>
</dbReference>
<dbReference type="PANTHER" id="PTHR43537:SF47">
    <property type="entry name" value="REGULATORY PROTEIN GNTR HTH"/>
    <property type="match status" value="1"/>
</dbReference>
<dbReference type="SUPFAM" id="SSF46785">
    <property type="entry name" value="Winged helix' DNA-binding domain"/>
    <property type="match status" value="1"/>
</dbReference>
<dbReference type="InterPro" id="IPR011711">
    <property type="entry name" value="GntR_C"/>
</dbReference>
<dbReference type="AlphaFoldDB" id="A0A1G9IAS5"/>
<evidence type="ECO:0000256" key="1">
    <source>
        <dbReference type="ARBA" id="ARBA00023015"/>
    </source>
</evidence>
<evidence type="ECO:0000256" key="2">
    <source>
        <dbReference type="ARBA" id="ARBA00023125"/>
    </source>
</evidence>
<dbReference type="STRING" id="563176.SAMN04488090_0403"/>
<organism evidence="5 6">
    <name type="scientific">Siphonobacter aquaeclarae</name>
    <dbReference type="NCBI Taxonomy" id="563176"/>
    <lineage>
        <taxon>Bacteria</taxon>
        <taxon>Pseudomonadati</taxon>
        <taxon>Bacteroidota</taxon>
        <taxon>Cytophagia</taxon>
        <taxon>Cytophagales</taxon>
        <taxon>Cytophagaceae</taxon>
        <taxon>Siphonobacter</taxon>
    </lineage>
</organism>
<dbReference type="Gene3D" id="1.10.10.10">
    <property type="entry name" value="Winged helix-like DNA-binding domain superfamily/Winged helix DNA-binding domain"/>
    <property type="match status" value="1"/>
</dbReference>
<dbReference type="PROSITE" id="PS50949">
    <property type="entry name" value="HTH_GNTR"/>
    <property type="match status" value="1"/>
</dbReference>
<dbReference type="PANTHER" id="PTHR43537">
    <property type="entry name" value="TRANSCRIPTIONAL REGULATOR, GNTR FAMILY"/>
    <property type="match status" value="1"/>
</dbReference>
<sequence length="215" mass="24517">MIKRVSLPEELSRRLQQQISLGNIRAGEKLPTEPELMQQFGVSRSTVREAVRILSNAGWIQVRQGLGTFVSPKMPDSEPLTQRLRRVEPQHLLEVRLMLEHKVAEKAAQNRSASDLVKMRADLAERKRLAHAGEWLACIDADIRFHTHIAQASGNDILADLYKAFAEQLKESFLAQFENTDSFVATQTLHENLLAAIEEQDAEQAWYWARQIVDH</sequence>
<dbReference type="PRINTS" id="PR00035">
    <property type="entry name" value="HTHGNTR"/>
</dbReference>
<reference evidence="5 6" key="1">
    <citation type="submission" date="2016-10" db="EMBL/GenBank/DDBJ databases">
        <authorList>
            <person name="de Groot N.N."/>
        </authorList>
    </citation>
    <scope>NUCLEOTIDE SEQUENCE [LARGE SCALE GENOMIC DNA]</scope>
    <source>
        <strain evidence="5 6">DSM 21668</strain>
    </source>
</reference>
<dbReference type="CDD" id="cd07377">
    <property type="entry name" value="WHTH_GntR"/>
    <property type="match status" value="1"/>
</dbReference>